<gene>
    <name evidence="1" type="ORF">HNR25_003989</name>
</gene>
<dbReference type="AlphaFoldDB" id="A0A841EHD2"/>
<evidence type="ECO:0000313" key="1">
    <source>
        <dbReference type="EMBL" id="MBB6000238.1"/>
    </source>
</evidence>
<comment type="caution">
    <text evidence="1">The sequence shown here is derived from an EMBL/GenBank/DDBJ whole genome shotgun (WGS) entry which is preliminary data.</text>
</comment>
<reference evidence="1 2" key="1">
    <citation type="submission" date="2020-08" db="EMBL/GenBank/DDBJ databases">
        <title>Sequencing the genomes of 1000 actinobacteria strains.</title>
        <authorList>
            <person name="Klenk H.-P."/>
        </authorList>
    </citation>
    <scope>NUCLEOTIDE SEQUENCE [LARGE SCALE GENOMIC DNA]</scope>
    <source>
        <strain evidence="1 2">DSM 44593</strain>
    </source>
</reference>
<protein>
    <submittedName>
        <fullName evidence="1">Uncharacterized protein</fullName>
    </submittedName>
</protein>
<proteinExistence type="predicted"/>
<keyword evidence="2" id="KW-1185">Reference proteome</keyword>
<accession>A0A841EHD2</accession>
<dbReference type="Proteomes" id="UP000578077">
    <property type="component" value="Unassembled WGS sequence"/>
</dbReference>
<name>A0A841EHD2_9ACTN</name>
<evidence type="ECO:0000313" key="2">
    <source>
        <dbReference type="Proteomes" id="UP000578077"/>
    </source>
</evidence>
<sequence length="77" mass="8227">MTVSLDRVRINEAGNSATFTLVLSDGACGEITLPLSHAESAARAVLNGGELVFRLDEASAVMMAVSLRRWQQNAAEH</sequence>
<dbReference type="RefSeq" id="WP_184637547.1">
    <property type="nucleotide sequence ID" value="NZ_BAABKT010000029.1"/>
</dbReference>
<organism evidence="1 2">
    <name type="scientific">Streptomonospora salina</name>
    <dbReference type="NCBI Taxonomy" id="104205"/>
    <lineage>
        <taxon>Bacteria</taxon>
        <taxon>Bacillati</taxon>
        <taxon>Actinomycetota</taxon>
        <taxon>Actinomycetes</taxon>
        <taxon>Streptosporangiales</taxon>
        <taxon>Nocardiopsidaceae</taxon>
        <taxon>Streptomonospora</taxon>
    </lineage>
</organism>
<dbReference type="EMBL" id="JACHLY010000001">
    <property type="protein sequence ID" value="MBB6000238.1"/>
    <property type="molecule type" value="Genomic_DNA"/>
</dbReference>